<reference evidence="5" key="2">
    <citation type="submission" date="2020-04" db="EMBL/GenBank/DDBJ databases">
        <authorList>
            <consortium name="NCBI Genome Project"/>
        </authorList>
    </citation>
    <scope>NUCLEOTIDE SEQUENCE</scope>
    <source>
        <strain evidence="5">CBS 304.34</strain>
    </source>
</reference>
<feature type="compositionally biased region" description="Low complexity" evidence="1">
    <location>
        <begin position="226"/>
        <end position="239"/>
    </location>
</feature>
<dbReference type="GeneID" id="54464170"/>
<evidence type="ECO:0000313" key="5">
    <source>
        <dbReference type="RefSeq" id="XP_033583078.1"/>
    </source>
</evidence>
<evidence type="ECO:0000256" key="2">
    <source>
        <dbReference type="SAM" id="SignalP"/>
    </source>
</evidence>
<dbReference type="Proteomes" id="UP000504636">
    <property type="component" value="Unplaced"/>
</dbReference>
<evidence type="ECO:0000313" key="4">
    <source>
        <dbReference type="Proteomes" id="UP000504636"/>
    </source>
</evidence>
<proteinExistence type="predicted"/>
<dbReference type="OrthoDB" id="4899673at2759"/>
<reference evidence="5" key="3">
    <citation type="submission" date="2025-04" db="UniProtKB">
        <authorList>
            <consortium name="RefSeq"/>
        </authorList>
    </citation>
    <scope>IDENTIFICATION</scope>
    <source>
        <strain evidence="5">CBS 304.34</strain>
    </source>
</reference>
<reference evidence="3 5" key="1">
    <citation type="journal article" date="2020" name="Stud. Mycol.">
        <title>101 Dothideomycetes genomes: a test case for predicting lifestyles and emergence of pathogens.</title>
        <authorList>
            <person name="Haridas S."/>
            <person name="Albert R."/>
            <person name="Binder M."/>
            <person name="Bloem J."/>
            <person name="Labutti K."/>
            <person name="Salamov A."/>
            <person name="Andreopoulos B."/>
            <person name="Baker S."/>
            <person name="Barry K."/>
            <person name="Bills G."/>
            <person name="Bluhm B."/>
            <person name="Cannon C."/>
            <person name="Castanera R."/>
            <person name="Culley D."/>
            <person name="Daum C."/>
            <person name="Ezra D."/>
            <person name="Gonzalez J."/>
            <person name="Henrissat B."/>
            <person name="Kuo A."/>
            <person name="Liang C."/>
            <person name="Lipzen A."/>
            <person name="Lutzoni F."/>
            <person name="Magnuson J."/>
            <person name="Mondo S."/>
            <person name="Nolan M."/>
            <person name="Ohm R."/>
            <person name="Pangilinan J."/>
            <person name="Park H.-J."/>
            <person name="Ramirez L."/>
            <person name="Alfaro M."/>
            <person name="Sun H."/>
            <person name="Tritt A."/>
            <person name="Yoshinaga Y."/>
            <person name="Zwiers L.-H."/>
            <person name="Turgeon B."/>
            <person name="Goodwin S."/>
            <person name="Spatafora J."/>
            <person name="Crous P."/>
            <person name="Grigoriev I."/>
        </authorList>
    </citation>
    <scope>NUCLEOTIDE SEQUENCE</scope>
    <source>
        <strain evidence="3 5">CBS 304.34</strain>
    </source>
</reference>
<feature type="compositionally biased region" description="Basic and acidic residues" evidence="1">
    <location>
        <begin position="207"/>
        <end position="221"/>
    </location>
</feature>
<feature type="compositionally biased region" description="Low complexity" evidence="1">
    <location>
        <begin position="175"/>
        <end position="192"/>
    </location>
</feature>
<keyword evidence="2" id="KW-0732">Signal</keyword>
<feature type="compositionally biased region" description="Low complexity" evidence="1">
    <location>
        <begin position="281"/>
        <end position="292"/>
    </location>
</feature>
<keyword evidence="4" id="KW-1185">Reference proteome</keyword>
<feature type="region of interest" description="Disordered" evidence="1">
    <location>
        <begin position="162"/>
        <end position="239"/>
    </location>
</feature>
<gene>
    <name evidence="3 5" type="ORF">BDZ99DRAFT_494001</name>
</gene>
<dbReference type="EMBL" id="MU003693">
    <property type="protein sequence ID" value="KAF2816114.1"/>
    <property type="molecule type" value="Genomic_DNA"/>
</dbReference>
<sequence>MHFSTFTQALTIGLLAASSFVVAQDTGALDVAKRFVGGSANAASAFVASVRALESREPHHKEKGAKSGKTAIAGAAANGTATTAAASCVRAPHHKGKACARDVEIEARSPHHKEKGAAKGGNAATASAATNGTATTATTGKTNCVRDPHHKGKACARDVEEMEARDPSPHHKGNAAPAASAAPATASTVTTAKTNCVRDPHHKGKACARDVEEMEARDPSPHHKGANAAPAASAAPATASAVATTKTKCARDPHHKGAKACARDFDEMEAREPAPHHKGNAALAASAAPATASTAATTKTKCVRDPHHKGGAAKACA</sequence>
<feature type="region of interest" description="Disordered" evidence="1">
    <location>
        <begin position="107"/>
        <end position="150"/>
    </location>
</feature>
<dbReference type="RefSeq" id="XP_033583078.1">
    <property type="nucleotide sequence ID" value="XM_033723277.1"/>
</dbReference>
<evidence type="ECO:0000256" key="1">
    <source>
        <dbReference type="SAM" id="MobiDB-lite"/>
    </source>
</evidence>
<feature type="chain" id="PRO_5044629635" evidence="2">
    <location>
        <begin position="24"/>
        <end position="317"/>
    </location>
</feature>
<feature type="signal peptide" evidence="2">
    <location>
        <begin position="1"/>
        <end position="23"/>
    </location>
</feature>
<feature type="region of interest" description="Disordered" evidence="1">
    <location>
        <begin position="298"/>
        <end position="317"/>
    </location>
</feature>
<protein>
    <submittedName>
        <fullName evidence="3 5">Uncharacterized protein</fullName>
    </submittedName>
</protein>
<name>A0A6A6Z734_9PEZI</name>
<feature type="compositionally biased region" description="Low complexity" evidence="1">
    <location>
        <begin position="120"/>
        <end position="143"/>
    </location>
</feature>
<evidence type="ECO:0000313" key="3">
    <source>
        <dbReference type="EMBL" id="KAF2816114.1"/>
    </source>
</evidence>
<dbReference type="AlphaFoldDB" id="A0A6A6Z734"/>
<accession>A0A6A6Z734</accession>
<feature type="region of interest" description="Disordered" evidence="1">
    <location>
        <begin position="269"/>
        <end position="292"/>
    </location>
</feature>
<organism evidence="3">
    <name type="scientific">Mytilinidion resinicola</name>
    <dbReference type="NCBI Taxonomy" id="574789"/>
    <lineage>
        <taxon>Eukaryota</taxon>
        <taxon>Fungi</taxon>
        <taxon>Dikarya</taxon>
        <taxon>Ascomycota</taxon>
        <taxon>Pezizomycotina</taxon>
        <taxon>Dothideomycetes</taxon>
        <taxon>Pleosporomycetidae</taxon>
        <taxon>Mytilinidiales</taxon>
        <taxon>Mytilinidiaceae</taxon>
        <taxon>Mytilinidion</taxon>
    </lineage>
</organism>